<dbReference type="GO" id="GO:0012505">
    <property type="term" value="C:endomembrane system"/>
    <property type="evidence" value="ECO:0007669"/>
    <property type="project" value="UniProtKB-SubCell"/>
</dbReference>
<keyword evidence="5 7" id="KW-0472">Membrane</keyword>
<evidence type="ECO:0000256" key="3">
    <source>
        <dbReference type="ARBA" id="ARBA00022692"/>
    </source>
</evidence>
<evidence type="ECO:0008006" key="10">
    <source>
        <dbReference type="Google" id="ProtNLM"/>
    </source>
</evidence>
<evidence type="ECO:0000256" key="5">
    <source>
        <dbReference type="ARBA" id="ARBA00023136"/>
    </source>
</evidence>
<keyword evidence="3 7" id="KW-0812">Transmembrane</keyword>
<dbReference type="Pfam" id="PF07690">
    <property type="entry name" value="MFS_1"/>
    <property type="match status" value="2"/>
</dbReference>
<comment type="subcellular location">
    <subcellularLocation>
        <location evidence="1">Endomembrane system</location>
        <topology evidence="1">Multi-pass membrane protein</topology>
    </subcellularLocation>
</comment>
<evidence type="ECO:0000256" key="7">
    <source>
        <dbReference type="SAM" id="Phobius"/>
    </source>
</evidence>
<dbReference type="InterPro" id="IPR036259">
    <property type="entry name" value="MFS_trans_sf"/>
</dbReference>
<dbReference type="GO" id="GO:0005765">
    <property type="term" value="C:lysosomal membrane"/>
    <property type="evidence" value="ECO:0007669"/>
    <property type="project" value="TreeGrafter"/>
</dbReference>
<proteinExistence type="predicted"/>
<dbReference type="EMBL" id="CAJFDH010000002">
    <property type="protein sequence ID" value="CAD5209632.1"/>
    <property type="molecule type" value="Genomic_DNA"/>
</dbReference>
<dbReference type="OrthoDB" id="370281at2759"/>
<evidence type="ECO:0000313" key="8">
    <source>
        <dbReference type="EMBL" id="CAD5209632.1"/>
    </source>
</evidence>
<evidence type="ECO:0000256" key="6">
    <source>
        <dbReference type="SAM" id="MobiDB-lite"/>
    </source>
</evidence>
<reference evidence="8" key="1">
    <citation type="submission" date="2020-09" db="EMBL/GenBank/DDBJ databases">
        <authorList>
            <person name="Kikuchi T."/>
        </authorList>
    </citation>
    <scope>NUCLEOTIDE SEQUENCE</scope>
    <source>
        <strain evidence="8">SH1</strain>
    </source>
</reference>
<dbReference type="Proteomes" id="UP000614601">
    <property type="component" value="Unassembled WGS sequence"/>
</dbReference>
<dbReference type="InterPro" id="IPR051068">
    <property type="entry name" value="MFS_Domain-Containing_Protein"/>
</dbReference>
<dbReference type="EMBL" id="CAJFCW020000002">
    <property type="protein sequence ID" value="CAG9089748.1"/>
    <property type="molecule type" value="Genomic_DNA"/>
</dbReference>
<feature type="transmembrane region" description="Helical" evidence="7">
    <location>
        <begin position="110"/>
        <end position="131"/>
    </location>
</feature>
<protein>
    <recommendedName>
        <fullName evidence="10">MFS domain-containing protein</fullName>
    </recommendedName>
</protein>
<name>A0A811K1V5_9BILA</name>
<dbReference type="GO" id="GO:0022857">
    <property type="term" value="F:transmembrane transporter activity"/>
    <property type="evidence" value="ECO:0007669"/>
    <property type="project" value="InterPro"/>
</dbReference>
<dbReference type="PANTHER" id="PTHR23510">
    <property type="entry name" value="INNER MEMBRANE TRANSPORT PROTEIN YAJR"/>
    <property type="match status" value="1"/>
</dbReference>
<accession>A0A811K1V5</accession>
<dbReference type="InterPro" id="IPR011701">
    <property type="entry name" value="MFS"/>
</dbReference>
<dbReference type="PANTHER" id="PTHR23510:SF3">
    <property type="entry name" value="MAJOR FACILITATOR SUPERFAMILY DOMAIN-CONTAINING PROTEIN 8"/>
    <property type="match status" value="1"/>
</dbReference>
<evidence type="ECO:0000256" key="4">
    <source>
        <dbReference type="ARBA" id="ARBA00022989"/>
    </source>
</evidence>
<dbReference type="AlphaFoldDB" id="A0A811K1V5"/>
<feature type="transmembrane region" description="Helical" evidence="7">
    <location>
        <begin position="75"/>
        <end position="98"/>
    </location>
</feature>
<gene>
    <name evidence="8" type="ORF">BOKJ2_LOCUS2784</name>
</gene>
<feature type="transmembrane region" description="Helical" evidence="7">
    <location>
        <begin position="15"/>
        <end position="37"/>
    </location>
</feature>
<feature type="transmembrane region" description="Helical" evidence="7">
    <location>
        <begin position="49"/>
        <end position="69"/>
    </location>
</feature>
<dbReference type="Gene3D" id="1.20.1250.20">
    <property type="entry name" value="MFS general substrate transporter like domains"/>
    <property type="match status" value="2"/>
</dbReference>
<keyword evidence="2" id="KW-0813">Transport</keyword>
<organism evidence="8 9">
    <name type="scientific">Bursaphelenchus okinawaensis</name>
    <dbReference type="NCBI Taxonomy" id="465554"/>
    <lineage>
        <taxon>Eukaryota</taxon>
        <taxon>Metazoa</taxon>
        <taxon>Ecdysozoa</taxon>
        <taxon>Nematoda</taxon>
        <taxon>Chromadorea</taxon>
        <taxon>Rhabditida</taxon>
        <taxon>Tylenchina</taxon>
        <taxon>Tylenchomorpha</taxon>
        <taxon>Aphelenchoidea</taxon>
        <taxon>Aphelenchoididae</taxon>
        <taxon>Bursaphelenchus</taxon>
    </lineage>
</organism>
<evidence type="ECO:0000256" key="2">
    <source>
        <dbReference type="ARBA" id="ARBA00022448"/>
    </source>
</evidence>
<evidence type="ECO:0000313" key="9">
    <source>
        <dbReference type="Proteomes" id="UP000614601"/>
    </source>
</evidence>
<feature type="transmembrane region" description="Helical" evidence="7">
    <location>
        <begin position="360"/>
        <end position="379"/>
    </location>
</feature>
<sequence length="479" mass="54643">MYPYMQIVDKNITETFFGAIVSAYSIGQIVASPLFGYWSNKIRRVTPPLYLGLTMMLLGNALYITMPLIGLPNRYLLLFGRLITGIGSGNVALLRTYASTASTIKDRSHAIAFVTCGQALGMVFGPGMALLKWEFVETYVGIVTMTRANVPGSNDDQKKEKSSDYEENDEYYVEEKVEVKEDVKGVETKKEDKKVEKNEEKKEKIEKEKSKEEKVKKKVETEEEINLPEYDKIAVFICDLTRFVDVFVRTNLEALGAAFAMMMFNLTEHEAVFYNSAAQGTVGFLTFFIYLLYIFFNLDQHFNMRIGCMLSLLALVLFNLLTFSWPFLPRLDEKYALNDTIGCNQHHFHWCTSLNSVNFYIYYLSYAIVIGLAFPILTITMNTLFSRILGPRRQGTEQGVLQGCSGLARLTGPVLASTLYTNWGPRPVWCMEIIVILIVFGCWGKMYHRMVPFEEKVRKDSTVGSNPYLNMVEKRKCHI</sequence>
<keyword evidence="4 7" id="KW-1133">Transmembrane helix</keyword>
<feature type="region of interest" description="Disordered" evidence="6">
    <location>
        <begin position="188"/>
        <end position="211"/>
    </location>
</feature>
<dbReference type="Proteomes" id="UP000783686">
    <property type="component" value="Unassembled WGS sequence"/>
</dbReference>
<dbReference type="SUPFAM" id="SSF103473">
    <property type="entry name" value="MFS general substrate transporter"/>
    <property type="match status" value="1"/>
</dbReference>
<comment type="caution">
    <text evidence="8">The sequence shown here is derived from an EMBL/GenBank/DDBJ whole genome shotgun (WGS) entry which is preliminary data.</text>
</comment>
<keyword evidence="9" id="KW-1185">Reference proteome</keyword>
<feature type="transmembrane region" description="Helical" evidence="7">
    <location>
        <begin position="308"/>
        <end position="328"/>
    </location>
</feature>
<feature type="transmembrane region" description="Helical" evidence="7">
    <location>
        <begin position="271"/>
        <end position="296"/>
    </location>
</feature>
<evidence type="ECO:0000256" key="1">
    <source>
        <dbReference type="ARBA" id="ARBA00004127"/>
    </source>
</evidence>